<feature type="domain" description="Transposase IS701-like DDE" evidence="1">
    <location>
        <begin position="6"/>
        <end position="142"/>
    </location>
</feature>
<dbReference type="EMBL" id="CP159510">
    <property type="protein sequence ID" value="XCJ18048.1"/>
    <property type="molecule type" value="Genomic_DNA"/>
</dbReference>
<evidence type="ECO:0000313" key="2">
    <source>
        <dbReference type="EMBL" id="XCJ18048.1"/>
    </source>
</evidence>
<reference evidence="2" key="1">
    <citation type="submission" date="2024-06" db="EMBL/GenBank/DDBJ databases">
        <authorList>
            <person name="Fan A."/>
            <person name="Zhang F.Y."/>
            <person name="Zhang L."/>
        </authorList>
    </citation>
    <scope>NUCLEOTIDE SEQUENCE</scope>
    <source>
        <strain evidence="2">Y61</strain>
    </source>
</reference>
<sequence>MELAAFQFDHARHRHTRGFRFLQLGWSDGNTFLPVTFSLLSGQNQVCGAKADARTHSGKRKLQAQRKAPEVVRELLVSSLSQGVQASYVLFNLWFSSPKMFRQLRRLKLQAVAMVKRSKKVYYRFNGQMMDVKAIFKAQKKRRGRSRYLLSVLVKAVVEGEASTPVTCIPGNLYQ</sequence>
<organism evidence="2">
    <name type="scientific">Sporolactobacillus sp. Y61</name>
    <dbReference type="NCBI Taxonomy" id="3160863"/>
    <lineage>
        <taxon>Bacteria</taxon>
        <taxon>Bacillati</taxon>
        <taxon>Bacillota</taxon>
        <taxon>Bacilli</taxon>
        <taxon>Bacillales</taxon>
        <taxon>Sporolactobacillaceae</taxon>
        <taxon>Sporolactobacillus</taxon>
    </lineage>
</organism>
<dbReference type="RefSeq" id="WP_353949130.1">
    <property type="nucleotide sequence ID" value="NZ_CP159510.1"/>
</dbReference>
<dbReference type="AlphaFoldDB" id="A0AAU8IJ65"/>
<dbReference type="SUPFAM" id="SSF53098">
    <property type="entry name" value="Ribonuclease H-like"/>
    <property type="match status" value="1"/>
</dbReference>
<protein>
    <submittedName>
        <fullName evidence="2">Transposase</fullName>
    </submittedName>
</protein>
<evidence type="ECO:0000259" key="1">
    <source>
        <dbReference type="Pfam" id="PF13546"/>
    </source>
</evidence>
<dbReference type="InterPro" id="IPR038721">
    <property type="entry name" value="IS701-like_DDE_dom"/>
</dbReference>
<dbReference type="Pfam" id="PF13546">
    <property type="entry name" value="DDE_5"/>
    <property type="match status" value="1"/>
</dbReference>
<accession>A0AAU8IJ65</accession>
<name>A0AAU8IJ65_9BACL</name>
<gene>
    <name evidence="2" type="ORF">ABNN70_06250</name>
</gene>
<proteinExistence type="predicted"/>
<dbReference type="InterPro" id="IPR012337">
    <property type="entry name" value="RNaseH-like_sf"/>
</dbReference>